<evidence type="ECO:0000256" key="5">
    <source>
        <dbReference type="ARBA" id="ARBA00038359"/>
    </source>
</evidence>
<feature type="transmembrane region" description="Helical" evidence="6">
    <location>
        <begin position="23"/>
        <end position="44"/>
    </location>
</feature>
<feature type="transmembrane region" description="Helical" evidence="6">
    <location>
        <begin position="56"/>
        <end position="76"/>
    </location>
</feature>
<comment type="similarity">
    <text evidence="5">Belongs to the SAT4 family.</text>
</comment>
<feature type="transmembrane region" description="Helical" evidence="6">
    <location>
        <begin position="221"/>
        <end position="239"/>
    </location>
</feature>
<dbReference type="Proteomes" id="UP001302602">
    <property type="component" value="Unassembled WGS sequence"/>
</dbReference>
<feature type="transmembrane region" description="Helical" evidence="6">
    <location>
        <begin position="96"/>
        <end position="118"/>
    </location>
</feature>
<keyword evidence="9" id="KW-1185">Reference proteome</keyword>
<organism evidence="8 9">
    <name type="scientific">Parathielavia appendiculata</name>
    <dbReference type="NCBI Taxonomy" id="2587402"/>
    <lineage>
        <taxon>Eukaryota</taxon>
        <taxon>Fungi</taxon>
        <taxon>Dikarya</taxon>
        <taxon>Ascomycota</taxon>
        <taxon>Pezizomycotina</taxon>
        <taxon>Sordariomycetes</taxon>
        <taxon>Sordariomycetidae</taxon>
        <taxon>Sordariales</taxon>
        <taxon>Chaetomiaceae</taxon>
        <taxon>Parathielavia</taxon>
    </lineage>
</organism>
<evidence type="ECO:0000259" key="7">
    <source>
        <dbReference type="Pfam" id="PF20684"/>
    </source>
</evidence>
<evidence type="ECO:0000256" key="1">
    <source>
        <dbReference type="ARBA" id="ARBA00004141"/>
    </source>
</evidence>
<dbReference type="AlphaFoldDB" id="A0AAN6Z1L2"/>
<feature type="non-terminal residue" evidence="8">
    <location>
        <position position="289"/>
    </location>
</feature>
<dbReference type="PANTHER" id="PTHR33048">
    <property type="entry name" value="PTH11-LIKE INTEGRAL MEMBRANE PROTEIN (AFU_ORTHOLOGUE AFUA_5G11245)"/>
    <property type="match status" value="1"/>
</dbReference>
<dbReference type="Pfam" id="PF20684">
    <property type="entry name" value="Fung_rhodopsin"/>
    <property type="match status" value="1"/>
</dbReference>
<accession>A0AAN6Z1L2</accession>
<name>A0AAN6Z1L2_9PEZI</name>
<keyword evidence="2 6" id="KW-0812">Transmembrane</keyword>
<gene>
    <name evidence="8" type="ORF">N657DRAFT_553581</name>
</gene>
<evidence type="ECO:0000256" key="2">
    <source>
        <dbReference type="ARBA" id="ARBA00022692"/>
    </source>
</evidence>
<evidence type="ECO:0000313" key="8">
    <source>
        <dbReference type="EMBL" id="KAK4120654.1"/>
    </source>
</evidence>
<proteinExistence type="inferred from homology"/>
<dbReference type="InterPro" id="IPR049326">
    <property type="entry name" value="Rhodopsin_dom_fungi"/>
</dbReference>
<protein>
    <recommendedName>
        <fullName evidence="7">Rhodopsin domain-containing protein</fullName>
    </recommendedName>
</protein>
<comment type="subcellular location">
    <subcellularLocation>
        <location evidence="1">Membrane</location>
        <topology evidence="1">Multi-pass membrane protein</topology>
    </subcellularLocation>
</comment>
<feature type="transmembrane region" description="Helical" evidence="6">
    <location>
        <begin position="138"/>
        <end position="160"/>
    </location>
</feature>
<reference evidence="8" key="2">
    <citation type="submission" date="2023-05" db="EMBL/GenBank/DDBJ databases">
        <authorList>
            <consortium name="Lawrence Berkeley National Laboratory"/>
            <person name="Steindorff A."/>
            <person name="Hensen N."/>
            <person name="Bonometti L."/>
            <person name="Westerberg I."/>
            <person name="Brannstrom I.O."/>
            <person name="Guillou S."/>
            <person name="Cros-Aarteil S."/>
            <person name="Calhoun S."/>
            <person name="Haridas S."/>
            <person name="Kuo A."/>
            <person name="Mondo S."/>
            <person name="Pangilinan J."/>
            <person name="Riley R."/>
            <person name="Labutti K."/>
            <person name="Andreopoulos B."/>
            <person name="Lipzen A."/>
            <person name="Chen C."/>
            <person name="Yanf M."/>
            <person name="Daum C."/>
            <person name="Ng V."/>
            <person name="Clum A."/>
            <person name="Ohm R."/>
            <person name="Martin F."/>
            <person name="Silar P."/>
            <person name="Natvig D."/>
            <person name="Lalanne C."/>
            <person name="Gautier V."/>
            <person name="Ament-Velasquez S.L."/>
            <person name="Kruys A."/>
            <person name="Hutchinson M.I."/>
            <person name="Powell A.J."/>
            <person name="Barry K."/>
            <person name="Miller A.N."/>
            <person name="Grigoriev I.V."/>
            <person name="Debuchy R."/>
            <person name="Gladieux P."/>
            <person name="Thoren M.H."/>
            <person name="Johannesson H."/>
        </authorList>
    </citation>
    <scope>NUCLEOTIDE SEQUENCE</scope>
    <source>
        <strain evidence="8">CBS 731.68</strain>
    </source>
</reference>
<evidence type="ECO:0000256" key="4">
    <source>
        <dbReference type="ARBA" id="ARBA00023136"/>
    </source>
</evidence>
<dbReference type="RefSeq" id="XP_062644425.1">
    <property type="nucleotide sequence ID" value="XM_062787919.1"/>
</dbReference>
<dbReference type="InterPro" id="IPR052337">
    <property type="entry name" value="SAT4-like"/>
</dbReference>
<evidence type="ECO:0000256" key="3">
    <source>
        <dbReference type="ARBA" id="ARBA00022989"/>
    </source>
</evidence>
<keyword evidence="3 6" id="KW-1133">Transmembrane helix</keyword>
<keyword evidence="4 6" id="KW-0472">Membrane</keyword>
<dbReference type="GeneID" id="87824689"/>
<sequence length="289" mass="31784">MSATTKAPPSDPALAGESNVPRILGLGITFHALALICFCMRMYTRIFVVKAFGKDDVMMVLCIIGLTGGGMITIAVATAHGLGHHAFTLSDDDQKVYGITVFIQAIFTTVTSLCFLKLSVAFSLLRLSNPMNTWWTRVIWGLIVFICLYMVESWISILAYCDPVAAQWDKALLKTAKCWPIEIFRIFPLINTGCNIFTDVCFATLPIPIIWRLRMSVRARAYLIGVFSLGYIAVFIGVAKAVSQVKFRGDPDALTQIDNPLSLQQNVGVVAACAPTLKPLVGRWLKLNT</sequence>
<dbReference type="PANTHER" id="PTHR33048:SF167">
    <property type="entry name" value="INTEGRAL MEMBRANE PROTEIN"/>
    <property type="match status" value="1"/>
</dbReference>
<comment type="caution">
    <text evidence="8">The sequence shown here is derived from an EMBL/GenBank/DDBJ whole genome shotgun (WGS) entry which is preliminary data.</text>
</comment>
<feature type="domain" description="Rhodopsin" evidence="7">
    <location>
        <begin position="40"/>
        <end position="282"/>
    </location>
</feature>
<reference evidence="8" key="1">
    <citation type="journal article" date="2023" name="Mol. Phylogenet. Evol.">
        <title>Genome-scale phylogeny and comparative genomics of the fungal order Sordariales.</title>
        <authorList>
            <person name="Hensen N."/>
            <person name="Bonometti L."/>
            <person name="Westerberg I."/>
            <person name="Brannstrom I.O."/>
            <person name="Guillou S."/>
            <person name="Cros-Aarteil S."/>
            <person name="Calhoun S."/>
            <person name="Haridas S."/>
            <person name="Kuo A."/>
            <person name="Mondo S."/>
            <person name="Pangilinan J."/>
            <person name="Riley R."/>
            <person name="LaButti K."/>
            <person name="Andreopoulos B."/>
            <person name="Lipzen A."/>
            <person name="Chen C."/>
            <person name="Yan M."/>
            <person name="Daum C."/>
            <person name="Ng V."/>
            <person name="Clum A."/>
            <person name="Steindorff A."/>
            <person name="Ohm R.A."/>
            <person name="Martin F."/>
            <person name="Silar P."/>
            <person name="Natvig D.O."/>
            <person name="Lalanne C."/>
            <person name="Gautier V."/>
            <person name="Ament-Velasquez S.L."/>
            <person name="Kruys A."/>
            <person name="Hutchinson M.I."/>
            <person name="Powell A.J."/>
            <person name="Barry K."/>
            <person name="Miller A.N."/>
            <person name="Grigoriev I.V."/>
            <person name="Debuchy R."/>
            <person name="Gladieux P."/>
            <person name="Hiltunen Thoren M."/>
            <person name="Johannesson H."/>
        </authorList>
    </citation>
    <scope>NUCLEOTIDE SEQUENCE</scope>
    <source>
        <strain evidence="8">CBS 731.68</strain>
    </source>
</reference>
<evidence type="ECO:0000313" key="9">
    <source>
        <dbReference type="Proteomes" id="UP001302602"/>
    </source>
</evidence>
<dbReference type="GO" id="GO:0016020">
    <property type="term" value="C:membrane"/>
    <property type="evidence" value="ECO:0007669"/>
    <property type="project" value="UniProtKB-SubCell"/>
</dbReference>
<dbReference type="EMBL" id="MU853237">
    <property type="protein sequence ID" value="KAK4120654.1"/>
    <property type="molecule type" value="Genomic_DNA"/>
</dbReference>
<evidence type="ECO:0000256" key="6">
    <source>
        <dbReference type="SAM" id="Phobius"/>
    </source>
</evidence>